<dbReference type="SUPFAM" id="SSF54695">
    <property type="entry name" value="POZ domain"/>
    <property type="match status" value="1"/>
</dbReference>
<gene>
    <name evidence="3" type="ORF">HDK90DRAFT_508302</name>
</gene>
<proteinExistence type="predicted"/>
<comment type="caution">
    <text evidence="3">The sequence shown here is derived from an EMBL/GenBank/DDBJ whole genome shotgun (WGS) entry which is preliminary data.</text>
</comment>
<dbReference type="InterPro" id="IPR000210">
    <property type="entry name" value="BTB/POZ_dom"/>
</dbReference>
<feature type="region of interest" description="Disordered" evidence="1">
    <location>
        <begin position="1"/>
        <end position="38"/>
    </location>
</feature>
<feature type="compositionally biased region" description="Acidic residues" evidence="1">
    <location>
        <begin position="18"/>
        <end position="31"/>
    </location>
</feature>
<feature type="compositionally biased region" description="Acidic residues" evidence="1">
    <location>
        <begin position="1"/>
        <end position="10"/>
    </location>
</feature>
<keyword evidence="4" id="KW-1185">Reference proteome</keyword>
<dbReference type="Proteomes" id="UP001492380">
    <property type="component" value="Unassembled WGS sequence"/>
</dbReference>
<dbReference type="Gene3D" id="3.30.710.10">
    <property type="entry name" value="Potassium Channel Kv1.1, Chain A"/>
    <property type="match status" value="1"/>
</dbReference>
<dbReference type="EMBL" id="JBBWRZ010000002">
    <property type="protein sequence ID" value="KAK8244611.1"/>
    <property type="molecule type" value="Genomic_DNA"/>
</dbReference>
<evidence type="ECO:0000259" key="2">
    <source>
        <dbReference type="PROSITE" id="PS50097"/>
    </source>
</evidence>
<accession>A0ABR1Z0X2</accession>
<name>A0ABR1Z0X2_9PEZI</name>
<sequence>MFASEFESEYDSDKVETMDEDDEDDEDDADDAHDANDANDAYNAHCAADVNRHQEKKSKIEFSSALKSRIIKFKLCDGEEFLIHEDVLCAESEKFTKQLRGDFKEARTGVIEDVDEPPEFMSIFFDYLYRDGWMLDDFGVVSSQLVLLARLYCLGERLGADSFQKAVLWKLSRSASSYVYTHTNVPAKDVIELLRVVVTELPTRQGEEPLCSLVYQIAACRMGSLRSESTFKAILKDCPELGSQILLQPPSKSCYPPLSRPKRFKDAVSMITGREGIKLEKVNIRE</sequence>
<dbReference type="PROSITE" id="PS50097">
    <property type="entry name" value="BTB"/>
    <property type="match status" value="1"/>
</dbReference>
<protein>
    <recommendedName>
        <fullName evidence="2">BTB domain-containing protein</fullName>
    </recommendedName>
</protein>
<dbReference type="InterPro" id="IPR011333">
    <property type="entry name" value="SKP1/BTB/POZ_sf"/>
</dbReference>
<reference evidence="3 4" key="1">
    <citation type="submission" date="2024-04" db="EMBL/GenBank/DDBJ databases">
        <title>Phyllosticta paracitricarpa is synonymous to the EU quarantine fungus P. citricarpa based on phylogenomic analyses.</title>
        <authorList>
            <consortium name="Lawrence Berkeley National Laboratory"/>
            <person name="Van Ingen-Buijs V.A."/>
            <person name="Van Westerhoven A.C."/>
            <person name="Haridas S."/>
            <person name="Skiadas P."/>
            <person name="Martin F."/>
            <person name="Groenewald J.Z."/>
            <person name="Crous P.W."/>
            <person name="Seidl M.F."/>
        </authorList>
    </citation>
    <scope>NUCLEOTIDE SEQUENCE [LARGE SCALE GENOMIC DNA]</scope>
    <source>
        <strain evidence="3 4">CBS 123374</strain>
    </source>
</reference>
<organism evidence="3 4">
    <name type="scientific">Phyllosticta capitalensis</name>
    <dbReference type="NCBI Taxonomy" id="121624"/>
    <lineage>
        <taxon>Eukaryota</taxon>
        <taxon>Fungi</taxon>
        <taxon>Dikarya</taxon>
        <taxon>Ascomycota</taxon>
        <taxon>Pezizomycotina</taxon>
        <taxon>Dothideomycetes</taxon>
        <taxon>Dothideomycetes incertae sedis</taxon>
        <taxon>Botryosphaeriales</taxon>
        <taxon>Phyllostictaceae</taxon>
        <taxon>Phyllosticta</taxon>
    </lineage>
</organism>
<feature type="domain" description="BTB" evidence="2">
    <location>
        <begin position="67"/>
        <end position="137"/>
    </location>
</feature>
<dbReference type="PANTHER" id="PTHR47843">
    <property type="entry name" value="BTB DOMAIN-CONTAINING PROTEIN-RELATED"/>
    <property type="match status" value="1"/>
</dbReference>
<evidence type="ECO:0000313" key="3">
    <source>
        <dbReference type="EMBL" id="KAK8244611.1"/>
    </source>
</evidence>
<evidence type="ECO:0000256" key="1">
    <source>
        <dbReference type="SAM" id="MobiDB-lite"/>
    </source>
</evidence>
<evidence type="ECO:0000313" key="4">
    <source>
        <dbReference type="Proteomes" id="UP001492380"/>
    </source>
</evidence>
<dbReference type="CDD" id="cd18186">
    <property type="entry name" value="BTB_POZ_ZBTB_KLHL-like"/>
    <property type="match status" value="1"/>
</dbReference>